<evidence type="ECO:0000313" key="1">
    <source>
        <dbReference type="EMBL" id="OOQ89931.1"/>
    </source>
</evidence>
<dbReference type="Proteomes" id="UP000190744">
    <property type="component" value="Unassembled WGS sequence"/>
</dbReference>
<dbReference type="PANTHER" id="PTHR47843:SF5">
    <property type="entry name" value="BTB_POZ DOMAIN PROTEIN"/>
    <property type="match status" value="1"/>
</dbReference>
<evidence type="ECO:0000313" key="2">
    <source>
        <dbReference type="Proteomes" id="UP000190744"/>
    </source>
</evidence>
<evidence type="ECO:0008006" key="3">
    <source>
        <dbReference type="Google" id="ProtNLM"/>
    </source>
</evidence>
<dbReference type="PANTHER" id="PTHR47843">
    <property type="entry name" value="BTB DOMAIN-CONTAINING PROTEIN-RELATED"/>
    <property type="match status" value="1"/>
</dbReference>
<protein>
    <recommendedName>
        <fullName evidence="3">BTB domain-containing protein</fullName>
    </recommendedName>
</protein>
<accession>A0A1S9RX87</accession>
<dbReference type="AlphaFoldDB" id="A0A1S9RX87"/>
<name>A0A1S9RX87_PENBI</name>
<dbReference type="InterPro" id="IPR011333">
    <property type="entry name" value="SKP1/BTB/POZ_sf"/>
</dbReference>
<comment type="caution">
    <text evidence="1">The sequence shown here is derived from an EMBL/GenBank/DDBJ whole genome shotgun (WGS) entry which is preliminary data.</text>
</comment>
<dbReference type="SUPFAM" id="SSF54695">
    <property type="entry name" value="POZ domain"/>
    <property type="match status" value="1"/>
</dbReference>
<gene>
    <name evidence="1" type="ORF">PEBR_08305</name>
</gene>
<reference evidence="2" key="1">
    <citation type="submission" date="2015-09" db="EMBL/GenBank/DDBJ databases">
        <authorList>
            <person name="Fill T.P."/>
            <person name="Baretta J.F."/>
            <person name="de Almeida L.G."/>
            <person name="Rocha M."/>
            <person name="de Souza D.H."/>
            <person name="Malavazi I."/>
            <person name="Cerdeira L.T."/>
            <person name="Hong H."/>
            <person name="Samborskyy M."/>
            <person name="de Vasconcelos A.T."/>
            <person name="Leadlay P."/>
            <person name="Rodrigues-Filho E."/>
        </authorList>
    </citation>
    <scope>NUCLEOTIDE SEQUENCE [LARGE SCALE GENOMIC DNA]</scope>
    <source>
        <strain evidence="2">LaBioMMi 136</strain>
    </source>
</reference>
<dbReference type="EMBL" id="LJBN01000101">
    <property type="protein sequence ID" value="OOQ89931.1"/>
    <property type="molecule type" value="Genomic_DNA"/>
</dbReference>
<dbReference type="Gene3D" id="3.30.710.10">
    <property type="entry name" value="Potassium Channel Kv1.1, Chain A"/>
    <property type="match status" value="1"/>
</dbReference>
<organism evidence="1 2">
    <name type="scientific">Penicillium brasilianum</name>
    <dbReference type="NCBI Taxonomy" id="104259"/>
    <lineage>
        <taxon>Eukaryota</taxon>
        <taxon>Fungi</taxon>
        <taxon>Dikarya</taxon>
        <taxon>Ascomycota</taxon>
        <taxon>Pezizomycotina</taxon>
        <taxon>Eurotiomycetes</taxon>
        <taxon>Eurotiomycetidae</taxon>
        <taxon>Eurotiales</taxon>
        <taxon>Aspergillaceae</taxon>
        <taxon>Penicillium</taxon>
    </lineage>
</organism>
<sequence length="175" mass="19409">MENDQTLIVKLKAETLEADGNEGDLTASIQRYFHTSTFSDLTIVTKDQNFQVHKLIICGQSGSGSDQGRISPMLFNVNVYQIRDKYGVPRLKEQAKEKFAVTINACWQMADFPVAIASAYSTTTAADRGLRDLVVSTCLEHLIELLENDGFKQVLSETSASRLIFCRAVVITLAQ</sequence>
<proteinExistence type="predicted"/>